<dbReference type="Proteomes" id="UP000694865">
    <property type="component" value="Unplaced"/>
</dbReference>
<feature type="compositionally biased region" description="Basic and acidic residues" evidence="2">
    <location>
        <begin position="851"/>
        <end position="863"/>
    </location>
</feature>
<feature type="domain" description="Fibronectin type-III" evidence="3">
    <location>
        <begin position="89"/>
        <end position="184"/>
    </location>
</feature>
<dbReference type="Pfam" id="PF00041">
    <property type="entry name" value="fn3"/>
    <property type="match status" value="19"/>
</dbReference>
<feature type="domain" description="Fibronectin type-III" evidence="3">
    <location>
        <begin position="393"/>
        <end position="465"/>
    </location>
</feature>
<feature type="domain" description="Fibronectin type-III" evidence="3">
    <location>
        <begin position="190"/>
        <end position="285"/>
    </location>
</feature>
<sequence>MTLTWSPADDGGSKVTGYIIEKKESTSSRWIKVTKMDERVIDTTYTVLDLIQGSEYQFRIAAENKAGIGKYSEPSNPRIAKPPYDPPGPPGKPVLSDINATKMTLTWTPPMDDGGSKISGYTIEKRERFSTRWDKVNKYVISETTYTVTDLKEGKEYEFHVAAENKAGLGTYSEPSDSVVAKPPYDVPGPPGTPKVSDIVATSMKLTWTEPDDDGGSPVTGYFVEKKEQFSTRWTRVNKTAVSETSFTVEKLTEGDEYEFRVCAENKAGVGQPSKSTGPHTAKPPYAVPDAPGKPKVMEATEKSMTIKWTEPESDGGAKITSYVIEQKDEFSSRWSKVSMEPKMTDTTFTVTKLSEGSEYQFRVAAENKAGVGKYSEPSDPKVAKPPYGLPDAPGKPVVSDIDATKMTLNWTPPLDDGGAPVKGYIIEKKEGFSSLWTKVNRFDVTETTFTVTDLKEKSEYQFRLPDAPGKPVVSDIDATKMTLNWTPPLDDGGASVKGYVIEKKEGFSSLWTKVNRFDVTETTFTVTDLKEKSEYQFQIAAENKAGVGKYSEPSDPKIAKPPYDVPSPPGTPKASDIAATSITLSWTPPDDDGGSPVTGYIVETKEQFSVRWSQVNKTSIADLTYIVKALKEGSTYEFRVCAENKAGVGKPSDSIGPLTPKPKYTVPDAPGKPKVMEVQATSMTIRWMEPESDGGSKITNYVIERKEEFSTRWTKVYSDVKSTDTDFTVTGLTEGSEYQFRVAAENKAGAGKYSEPSDSKVAKPPYGLPDAPGKPVVSDIDATKMTLNWTPPLDDGGAPVKGYIIEKRDKVSSRWMKANRFDVTDLTYVVTDLQQGSEYQFRVAAENKAGVDKYSDPSDPRIAKPPYDVPGPPGKPTVSEIDATSMKLNWSPPDEDGGSPITGYTVEMKEQFGFRWSKVNKISVTDTSYKVEGLKEGNEYEFRVCAENKAGVGKPSDSSGVKKAKPPYDVPDKPGKPKISNVSATSMTLKWTEPDSDGGSKITNYLIEKKEEFATRWSKVFLDEKVTDTEYHVTGLTEGSQYQFHVAAENKAGVSKYSEPSDTVTAKPPYGVPGASDKPSTSDVTATSMTVSWYPPDNDGGSPVTGYFVERKEQFSTMWTRVNTYSVKETSLKVSQLKEGSDYQFRVIAENKAGPGKPSEPSEPRKAKPPYDVPKAPGKPDVNKVDATHMTLLWTTPFSDGGSPITGYIIEKSDASRLRWSKAHRETITDTTYTVTDLMEGTEYLFRVAAENKAGMGPFSEPSDKRLAKPPYDVPGPPGKPKISDVTATSMHLKWSVPDTDGDSKIINYVIERKEKFSSRWIRVTKDNISDTEYQVTHLTEGTEYEFRVAAENKAGVGKFSEPSEARVAKPPYDKPDAPEKPSVSGVTEKSITLTWSPPMDDGGSPIFNYVVEKREKFSTRFIRVSDVTISDTTFTVTGLEKGNEYQFRVSAENKAGVGKPSSPSDPRIAKPPYDVPDSPGAPDITKVEGSSITLLWTPPKDDGGSPVTGYSIERKEKFSSRWVKDSAMPVTDTIYKSTGLTEGTDYEFRIVAENKAGEGKPSFPATLKISVPDAPGRPDVIEVTESSARIKWTVPESDGGARVTGYIVERCDTSKDRWIRVNRTPVKEPFIIAEDLIKGTEYIFRVSAENKAGISEPSKPSKPVVAKPPYDVPDAPSKPDVSHVTRSSMTLEWKPPASDGGNPIISYIVEMKDQFSTKWTLTANVAQPTCTVSDLKENTIYEFRVSAENKAGAGKPSQSSKPTKAKNPYDAPGAPPVPKVLDVTHHSVTLEWTPPESDGGAPILGYVLYSKERLDKLWVQSSQMLECLTHTVSDLRERCVYQFKIAAENKAGVGKPSDATLPITLKPPYAY</sequence>
<proteinExistence type="predicted"/>
<dbReference type="RefSeq" id="XP_006823014.1">
    <property type="nucleotide sequence ID" value="XM_006822951.1"/>
</dbReference>
<feature type="region of interest" description="Disordered" evidence="2">
    <location>
        <begin position="1257"/>
        <end position="1280"/>
    </location>
</feature>
<keyword evidence="1" id="KW-0677">Repeat</keyword>
<feature type="domain" description="Fibronectin type-III" evidence="3">
    <location>
        <begin position="1076"/>
        <end position="1171"/>
    </location>
</feature>
<feature type="domain" description="Fibronectin type-III" evidence="3">
    <location>
        <begin position="468"/>
        <end position="563"/>
    </location>
</feature>
<accession>A0ABM0MSM3</accession>
<feature type="region of interest" description="Disordered" evidence="2">
    <location>
        <begin position="269"/>
        <end position="295"/>
    </location>
</feature>
<feature type="region of interest" description="Disordered" evidence="2">
    <location>
        <begin position="1752"/>
        <end position="1777"/>
    </location>
</feature>
<reference evidence="5" key="1">
    <citation type="submission" date="2025-08" db="UniProtKB">
        <authorList>
            <consortium name="RefSeq"/>
        </authorList>
    </citation>
    <scope>IDENTIFICATION</scope>
    <source>
        <tissue evidence="5">Testes</tissue>
    </source>
</reference>
<dbReference type="SMART" id="SM00060">
    <property type="entry name" value="FN3"/>
    <property type="match status" value="19"/>
</dbReference>
<organism evidence="4 5">
    <name type="scientific">Saccoglossus kowalevskii</name>
    <name type="common">Acorn worm</name>
    <dbReference type="NCBI Taxonomy" id="10224"/>
    <lineage>
        <taxon>Eukaryota</taxon>
        <taxon>Metazoa</taxon>
        <taxon>Hemichordata</taxon>
        <taxon>Enteropneusta</taxon>
        <taxon>Harrimaniidae</taxon>
        <taxon>Saccoglossus</taxon>
    </lineage>
</organism>
<dbReference type="PANTHER" id="PTHR13817:SF151">
    <property type="entry name" value="TITIN"/>
    <property type="match status" value="1"/>
</dbReference>
<evidence type="ECO:0000259" key="3">
    <source>
        <dbReference type="PROSITE" id="PS50853"/>
    </source>
</evidence>
<evidence type="ECO:0000256" key="2">
    <source>
        <dbReference type="SAM" id="MobiDB-lite"/>
    </source>
</evidence>
<feature type="compositionally biased region" description="Low complexity" evidence="2">
    <location>
        <begin position="1659"/>
        <end position="1671"/>
    </location>
</feature>
<dbReference type="PRINTS" id="PR00014">
    <property type="entry name" value="FNTYPEIII"/>
</dbReference>
<dbReference type="InterPro" id="IPR050964">
    <property type="entry name" value="Striated_Muscle_Regulatory"/>
</dbReference>
<dbReference type="InterPro" id="IPR003961">
    <property type="entry name" value="FN3_dom"/>
</dbReference>
<keyword evidence="4" id="KW-1185">Reference proteome</keyword>
<feature type="domain" description="Fibronectin type-III" evidence="3">
    <location>
        <begin position="1776"/>
        <end position="1870"/>
    </location>
</feature>
<evidence type="ECO:0000256" key="1">
    <source>
        <dbReference type="ARBA" id="ARBA00022737"/>
    </source>
</evidence>
<name>A0ABM0MSM3_SACKO</name>
<feature type="domain" description="Fibronectin type-III" evidence="3">
    <location>
        <begin position="1"/>
        <end position="83"/>
    </location>
</feature>
<feature type="domain" description="Fibronectin type-III" evidence="3">
    <location>
        <begin position="1379"/>
        <end position="1474"/>
    </location>
</feature>
<gene>
    <name evidence="5" type="primary">LOC100367089</name>
</gene>
<feature type="domain" description="Fibronectin type-III" evidence="3">
    <location>
        <begin position="974"/>
        <end position="1070"/>
    </location>
</feature>
<feature type="domain" description="Fibronectin type-III" evidence="3">
    <location>
        <begin position="1177"/>
        <end position="1272"/>
    </location>
</feature>
<feature type="domain" description="Fibronectin type-III" evidence="3">
    <location>
        <begin position="873"/>
        <end position="968"/>
    </location>
</feature>
<feature type="region of interest" description="Disordered" evidence="2">
    <location>
        <begin position="751"/>
        <end position="776"/>
    </location>
</feature>
<feature type="compositionally biased region" description="Basic and acidic residues" evidence="2">
    <location>
        <begin position="1363"/>
        <end position="1381"/>
    </location>
</feature>
<dbReference type="InterPro" id="IPR036116">
    <property type="entry name" value="FN3_sf"/>
</dbReference>
<feature type="region of interest" description="Disordered" evidence="2">
    <location>
        <begin position="1362"/>
        <end position="1387"/>
    </location>
</feature>
<feature type="domain" description="Fibronectin type-III" evidence="3">
    <location>
        <begin position="772"/>
        <end position="869"/>
    </location>
</feature>
<dbReference type="GeneID" id="100367089"/>
<feature type="domain" description="Fibronectin type-III" evidence="3">
    <location>
        <begin position="1576"/>
        <end position="1671"/>
    </location>
</feature>
<feature type="region of interest" description="Disordered" evidence="2">
    <location>
        <begin position="851"/>
        <end position="875"/>
    </location>
</feature>
<feature type="domain" description="Fibronectin type-III" evidence="3">
    <location>
        <begin position="1480"/>
        <end position="1575"/>
    </location>
</feature>
<protein>
    <submittedName>
        <fullName evidence="5">Titin-like</fullName>
    </submittedName>
</protein>
<dbReference type="Gene3D" id="2.60.40.10">
    <property type="entry name" value="Immunoglobulins"/>
    <property type="match status" value="19"/>
</dbReference>
<evidence type="ECO:0000313" key="4">
    <source>
        <dbReference type="Proteomes" id="UP000694865"/>
    </source>
</evidence>
<dbReference type="CDD" id="cd00063">
    <property type="entry name" value="FN3"/>
    <property type="match status" value="19"/>
</dbReference>
<feature type="region of interest" description="Disordered" evidence="2">
    <location>
        <begin position="1454"/>
        <end position="1482"/>
    </location>
</feature>
<feature type="region of interest" description="Disordered" evidence="2">
    <location>
        <begin position="69"/>
        <end position="90"/>
    </location>
</feature>
<feature type="domain" description="Fibronectin type-III" evidence="3">
    <location>
        <begin position="1278"/>
        <end position="1373"/>
    </location>
</feature>
<dbReference type="SUPFAM" id="SSF49265">
    <property type="entry name" value="Fibronectin type III"/>
    <property type="match status" value="10"/>
</dbReference>
<feature type="region of interest" description="Disordered" evidence="2">
    <location>
        <begin position="1151"/>
        <end position="1183"/>
    </location>
</feature>
<feature type="region of interest" description="Disordered" evidence="2">
    <location>
        <begin position="952"/>
        <end position="982"/>
    </location>
</feature>
<feature type="domain" description="Fibronectin type-III" evidence="3">
    <location>
        <begin position="670"/>
        <end position="766"/>
    </location>
</feature>
<evidence type="ECO:0000313" key="5">
    <source>
        <dbReference type="RefSeq" id="XP_006823014.1"/>
    </source>
</evidence>
<feature type="region of interest" description="Disordered" evidence="2">
    <location>
        <begin position="1054"/>
        <end position="1084"/>
    </location>
</feature>
<dbReference type="PROSITE" id="PS50853">
    <property type="entry name" value="FN3"/>
    <property type="match status" value="19"/>
</dbReference>
<feature type="region of interest" description="Disordered" evidence="2">
    <location>
        <begin position="1655"/>
        <end position="1684"/>
    </location>
</feature>
<feature type="domain" description="Fibronectin type-III" evidence="3">
    <location>
        <begin position="1677"/>
        <end position="1770"/>
    </location>
</feature>
<dbReference type="PANTHER" id="PTHR13817">
    <property type="entry name" value="TITIN"/>
    <property type="match status" value="1"/>
</dbReference>
<feature type="domain" description="Fibronectin type-III" evidence="3">
    <location>
        <begin position="569"/>
        <end position="664"/>
    </location>
</feature>
<feature type="domain" description="Fibronectin type-III" evidence="3">
    <location>
        <begin position="291"/>
        <end position="387"/>
    </location>
</feature>
<dbReference type="InterPro" id="IPR013783">
    <property type="entry name" value="Ig-like_fold"/>
</dbReference>